<evidence type="ECO:0000313" key="2">
    <source>
        <dbReference type="EMBL" id="KEQ65364.1"/>
    </source>
</evidence>
<dbReference type="PANTHER" id="PTHR47332:SF4">
    <property type="entry name" value="SET DOMAIN-CONTAINING PROTEIN 5"/>
    <property type="match status" value="1"/>
</dbReference>
<accession>A0A074W1D1</accession>
<dbReference type="Proteomes" id="UP000030672">
    <property type="component" value="Unassembled WGS sequence"/>
</dbReference>
<evidence type="ECO:0000313" key="3">
    <source>
        <dbReference type="Proteomes" id="UP000030672"/>
    </source>
</evidence>
<dbReference type="InterPro" id="IPR046341">
    <property type="entry name" value="SET_dom_sf"/>
</dbReference>
<protein>
    <submittedName>
        <fullName evidence="2">SET domain-containing protein</fullName>
    </submittedName>
</protein>
<evidence type="ECO:0000259" key="1">
    <source>
        <dbReference type="PROSITE" id="PS50280"/>
    </source>
</evidence>
<reference evidence="2 3" key="1">
    <citation type="journal article" date="2014" name="BMC Genomics">
        <title>Genome sequencing of four Aureobasidium pullulans varieties: biotechnological potential, stress tolerance, and description of new species.</title>
        <authorList>
            <person name="Gostin Ar C."/>
            <person name="Ohm R.A."/>
            <person name="Kogej T."/>
            <person name="Sonjak S."/>
            <person name="Turk M."/>
            <person name="Zajc J."/>
            <person name="Zalar P."/>
            <person name="Grube M."/>
            <person name="Sun H."/>
            <person name="Han J."/>
            <person name="Sharma A."/>
            <person name="Chiniquy J."/>
            <person name="Ngan C.Y."/>
            <person name="Lipzen A."/>
            <person name="Barry K."/>
            <person name="Grigoriev I.V."/>
            <person name="Gunde-Cimerman N."/>
        </authorList>
    </citation>
    <scope>NUCLEOTIDE SEQUENCE [LARGE SCALE GENOMIC DNA]</scope>
    <source>
        <strain evidence="2 3">CBS 110374</strain>
    </source>
</reference>
<keyword evidence="3" id="KW-1185">Reference proteome</keyword>
<dbReference type="STRING" id="1043003.A0A074W1D1"/>
<dbReference type="Gene3D" id="1.25.40.10">
    <property type="entry name" value="Tetratricopeptide repeat domain"/>
    <property type="match status" value="1"/>
</dbReference>
<dbReference type="SUPFAM" id="SSF82199">
    <property type="entry name" value="SET domain"/>
    <property type="match status" value="1"/>
</dbReference>
<dbReference type="CDD" id="cd20071">
    <property type="entry name" value="SET_SMYD"/>
    <property type="match status" value="1"/>
</dbReference>
<gene>
    <name evidence="2" type="ORF">M437DRAFT_41845</name>
</gene>
<dbReference type="Gene3D" id="2.170.270.10">
    <property type="entry name" value="SET domain"/>
    <property type="match status" value="1"/>
</dbReference>
<sequence length="323" mass="36475">MALPTVPTPSGLYEQRPSPTAGIGVFAIAGIPSGTRILCEAPLFALPDDDDVIACYLAVKNLPLDQQSAFWSLAACASPPGDTDWIDELREACDEDISDHEFDDLVKKYEGAFSIYETNRFTLRYPDGSPIKLGVFPNAARFNHSCSPNVYHRYNPNIDRLTIHTLRDIRPGEEICTAYIDICHQTAERRRILRHWGFNCRCRACEAQDPARETRRSRLEQLMAVMQRREKKRSWENWGTWDYAEALTTVEEVISIMLADGLEETDTLGEAYENAAAYNIAMGCREDAIKWARKDLEIERKCCGEDSPEYAKALALLQSAQAI</sequence>
<organism evidence="2 3">
    <name type="scientific">Aureobasidium melanogenum (strain CBS 110374)</name>
    <name type="common">Aureobasidium pullulans var. melanogenum</name>
    <dbReference type="NCBI Taxonomy" id="1043003"/>
    <lineage>
        <taxon>Eukaryota</taxon>
        <taxon>Fungi</taxon>
        <taxon>Dikarya</taxon>
        <taxon>Ascomycota</taxon>
        <taxon>Pezizomycotina</taxon>
        <taxon>Dothideomycetes</taxon>
        <taxon>Dothideomycetidae</taxon>
        <taxon>Dothideales</taxon>
        <taxon>Saccotheciaceae</taxon>
        <taxon>Aureobasidium</taxon>
    </lineage>
</organism>
<dbReference type="HOGENOM" id="CLU_028281_0_3_1"/>
<dbReference type="SMART" id="SM00317">
    <property type="entry name" value="SET"/>
    <property type="match status" value="1"/>
</dbReference>
<dbReference type="InterPro" id="IPR011990">
    <property type="entry name" value="TPR-like_helical_dom_sf"/>
</dbReference>
<feature type="domain" description="SET" evidence="1">
    <location>
        <begin position="11"/>
        <end position="180"/>
    </location>
</feature>
<dbReference type="AlphaFoldDB" id="A0A074W1D1"/>
<dbReference type="RefSeq" id="XP_040882387.1">
    <property type="nucleotide sequence ID" value="XM_041020456.1"/>
</dbReference>
<dbReference type="PANTHER" id="PTHR47332">
    <property type="entry name" value="SET DOMAIN-CONTAINING PROTEIN 5"/>
    <property type="match status" value="1"/>
</dbReference>
<dbReference type="Pfam" id="PF00856">
    <property type="entry name" value="SET"/>
    <property type="match status" value="1"/>
</dbReference>
<dbReference type="InterPro" id="IPR001214">
    <property type="entry name" value="SET_dom"/>
</dbReference>
<name>A0A074W1D1_AURM1</name>
<dbReference type="EMBL" id="KL584827">
    <property type="protein sequence ID" value="KEQ65364.1"/>
    <property type="molecule type" value="Genomic_DNA"/>
</dbReference>
<dbReference type="InterPro" id="IPR053185">
    <property type="entry name" value="SET_domain_protein"/>
</dbReference>
<proteinExistence type="predicted"/>
<dbReference type="PROSITE" id="PS50280">
    <property type="entry name" value="SET"/>
    <property type="match status" value="1"/>
</dbReference>
<dbReference type="GeneID" id="63913829"/>